<reference evidence="2 3" key="1">
    <citation type="submission" date="2014-04" db="EMBL/GenBank/DDBJ databases">
        <authorList>
            <consortium name="DOE Joint Genome Institute"/>
            <person name="Kuo A."/>
            <person name="Kohler A."/>
            <person name="Nagy L.G."/>
            <person name="Floudas D."/>
            <person name="Copeland A."/>
            <person name="Barry K.W."/>
            <person name="Cichocki N."/>
            <person name="Veneault-Fourrey C."/>
            <person name="LaButti K."/>
            <person name="Lindquist E.A."/>
            <person name="Lipzen A."/>
            <person name="Lundell T."/>
            <person name="Morin E."/>
            <person name="Murat C."/>
            <person name="Sun H."/>
            <person name="Tunlid A."/>
            <person name="Henrissat B."/>
            <person name="Grigoriev I.V."/>
            <person name="Hibbett D.S."/>
            <person name="Martin F."/>
            <person name="Nordberg H.P."/>
            <person name="Cantor M.N."/>
            <person name="Hua S.X."/>
        </authorList>
    </citation>
    <scope>NUCLEOTIDE SEQUENCE [LARGE SCALE GENOMIC DNA]</scope>
    <source>
        <strain evidence="2 3">Foug A</strain>
    </source>
</reference>
<evidence type="ECO:0000313" key="2">
    <source>
        <dbReference type="EMBL" id="KIM65755.1"/>
    </source>
</evidence>
<dbReference type="EMBL" id="KN822020">
    <property type="protein sequence ID" value="KIM65755.1"/>
    <property type="molecule type" value="Genomic_DNA"/>
</dbReference>
<gene>
    <name evidence="2" type="ORF">SCLCIDRAFT_1211739</name>
</gene>
<reference evidence="3" key="2">
    <citation type="submission" date="2015-01" db="EMBL/GenBank/DDBJ databases">
        <title>Evolutionary Origins and Diversification of the Mycorrhizal Mutualists.</title>
        <authorList>
            <consortium name="DOE Joint Genome Institute"/>
            <consortium name="Mycorrhizal Genomics Consortium"/>
            <person name="Kohler A."/>
            <person name="Kuo A."/>
            <person name="Nagy L.G."/>
            <person name="Floudas D."/>
            <person name="Copeland A."/>
            <person name="Barry K.W."/>
            <person name="Cichocki N."/>
            <person name="Veneault-Fourrey C."/>
            <person name="LaButti K."/>
            <person name="Lindquist E.A."/>
            <person name="Lipzen A."/>
            <person name="Lundell T."/>
            <person name="Morin E."/>
            <person name="Murat C."/>
            <person name="Riley R."/>
            <person name="Ohm R."/>
            <person name="Sun H."/>
            <person name="Tunlid A."/>
            <person name="Henrissat B."/>
            <person name="Grigoriev I.V."/>
            <person name="Hibbett D.S."/>
            <person name="Martin F."/>
        </authorList>
    </citation>
    <scope>NUCLEOTIDE SEQUENCE [LARGE SCALE GENOMIC DNA]</scope>
    <source>
        <strain evidence="3">Foug A</strain>
    </source>
</reference>
<dbReference type="HOGENOM" id="CLU_2905471_0_0_1"/>
<keyword evidence="1" id="KW-0812">Transmembrane</keyword>
<protein>
    <submittedName>
        <fullName evidence="2">Uncharacterized protein</fullName>
    </submittedName>
</protein>
<keyword evidence="1" id="KW-0472">Membrane</keyword>
<dbReference type="InParanoid" id="A0A0C3DYY3"/>
<evidence type="ECO:0000256" key="1">
    <source>
        <dbReference type="SAM" id="Phobius"/>
    </source>
</evidence>
<dbReference type="Proteomes" id="UP000053989">
    <property type="component" value="Unassembled WGS sequence"/>
</dbReference>
<accession>A0A0C3DYY3</accession>
<proteinExistence type="predicted"/>
<keyword evidence="1" id="KW-1133">Transmembrane helix</keyword>
<organism evidence="2 3">
    <name type="scientific">Scleroderma citrinum Foug A</name>
    <dbReference type="NCBI Taxonomy" id="1036808"/>
    <lineage>
        <taxon>Eukaryota</taxon>
        <taxon>Fungi</taxon>
        <taxon>Dikarya</taxon>
        <taxon>Basidiomycota</taxon>
        <taxon>Agaricomycotina</taxon>
        <taxon>Agaricomycetes</taxon>
        <taxon>Agaricomycetidae</taxon>
        <taxon>Boletales</taxon>
        <taxon>Sclerodermatineae</taxon>
        <taxon>Sclerodermataceae</taxon>
        <taxon>Scleroderma</taxon>
    </lineage>
</organism>
<evidence type="ECO:0000313" key="3">
    <source>
        <dbReference type="Proteomes" id="UP000053989"/>
    </source>
</evidence>
<sequence length="62" mass="7050">MTISYSWRTSVSCRSSSSQCLQQLSWDLLGSIFVSVWVSFVVQWSGPIYAFMVSLKLSPRLL</sequence>
<name>A0A0C3DYY3_9AGAM</name>
<dbReference type="AlphaFoldDB" id="A0A0C3DYY3"/>
<feature type="transmembrane region" description="Helical" evidence="1">
    <location>
        <begin position="28"/>
        <end position="52"/>
    </location>
</feature>
<keyword evidence="3" id="KW-1185">Reference proteome</keyword>